<keyword evidence="3" id="KW-1185">Reference proteome</keyword>
<dbReference type="OrthoDB" id="2020070at2759"/>
<gene>
    <name evidence="2" type="ORF">SCODWIG_01591</name>
</gene>
<sequence>MTITDNNLTHTLQLKRINGNSELIQYTHKRNSEAWKSKYLTVADYVKREATLGESEIALQHSLVSTSTNIINPNYKKYLGLNYFVLEKIAADTTLTDATENIVCSCETMNRIGYMKISNKGSYIIIPVLEVVIGAVFTPVEFRGMKYAQELMFQLNNYYDTISREKDEGDLFLKYKTMILYSEVGEYYSKFGYSFDHVPVHHLKKLDLFLEKYCLDNNDEQKNVHYLGFDGYEDLVNLEQTQIMEKLSNLELDKNTSAFTAFPDMKIYKWFELRDIYISQFFLHDQAAAVDGGSNSVDDLKVSELKFGVEIIGNKSHIIWHHAWVDNSLQILKVYTSEDNKERDLVTLFKYAIKEAKKYDLSDIYFWDQEIPETEYPNFHKVLKETENKVNLFCENSSLSGIRPSPFVSNEVKWENNTKFGWF</sequence>
<dbReference type="AlphaFoldDB" id="A0A376B6V4"/>
<dbReference type="InterPro" id="IPR055100">
    <property type="entry name" value="GNAT_LYC1-like"/>
</dbReference>
<evidence type="ECO:0000259" key="1">
    <source>
        <dbReference type="Pfam" id="PF22998"/>
    </source>
</evidence>
<dbReference type="Proteomes" id="UP000262825">
    <property type="component" value="Unassembled WGS sequence"/>
</dbReference>
<evidence type="ECO:0000313" key="3">
    <source>
        <dbReference type="Proteomes" id="UP000262825"/>
    </source>
</evidence>
<dbReference type="PANTHER" id="PTHR34815">
    <property type="entry name" value="LYSINE ACETYLTRANSFERASE"/>
    <property type="match status" value="1"/>
</dbReference>
<name>A0A376B6V4_9ASCO</name>
<dbReference type="InterPro" id="IPR053013">
    <property type="entry name" value="LAT"/>
</dbReference>
<dbReference type="Pfam" id="PF22998">
    <property type="entry name" value="GNAT_LYC1-like"/>
    <property type="match status" value="1"/>
</dbReference>
<accession>A0A376B6V4</accession>
<protein>
    <recommendedName>
        <fullName evidence="1">LYC1 C-terminal domain-containing protein</fullName>
    </recommendedName>
</protein>
<dbReference type="EMBL" id="UFAJ01000213">
    <property type="protein sequence ID" value="SSD59830.1"/>
    <property type="molecule type" value="Genomic_DNA"/>
</dbReference>
<organism evidence="2 3">
    <name type="scientific">Saccharomycodes ludwigii</name>
    <dbReference type="NCBI Taxonomy" id="36035"/>
    <lineage>
        <taxon>Eukaryota</taxon>
        <taxon>Fungi</taxon>
        <taxon>Dikarya</taxon>
        <taxon>Ascomycota</taxon>
        <taxon>Saccharomycotina</taxon>
        <taxon>Saccharomycetes</taxon>
        <taxon>Saccharomycodales</taxon>
        <taxon>Saccharomycodaceae</taxon>
        <taxon>Saccharomycodes</taxon>
    </lineage>
</organism>
<dbReference type="Gene3D" id="3.40.630.30">
    <property type="match status" value="1"/>
</dbReference>
<evidence type="ECO:0000313" key="2">
    <source>
        <dbReference type="EMBL" id="SSD59830.1"/>
    </source>
</evidence>
<dbReference type="PANTHER" id="PTHR34815:SF2">
    <property type="entry name" value="N-ACETYLTRANSFERASE DOMAIN-CONTAINING PROTEIN"/>
    <property type="match status" value="1"/>
</dbReference>
<proteinExistence type="predicted"/>
<feature type="domain" description="LYC1 C-terminal" evidence="1">
    <location>
        <begin position="217"/>
        <end position="423"/>
    </location>
</feature>
<dbReference type="VEuPathDB" id="FungiDB:SCODWIG_01591"/>
<reference evidence="3" key="1">
    <citation type="submission" date="2018-06" db="EMBL/GenBank/DDBJ databases">
        <authorList>
            <person name="Guldener U."/>
        </authorList>
    </citation>
    <scope>NUCLEOTIDE SEQUENCE [LARGE SCALE GENOMIC DNA]</scope>
    <source>
        <strain evidence="3">UTAD17</strain>
    </source>
</reference>